<dbReference type="EMBL" id="JAWSTH010000031">
    <property type="protein sequence ID" value="MDW5595319.1"/>
    <property type="molecule type" value="Genomic_DNA"/>
</dbReference>
<gene>
    <name evidence="1" type="ORF">R7226_13305</name>
</gene>
<dbReference type="Gene3D" id="1.10.357.10">
    <property type="entry name" value="Tetracycline Repressor, domain 2"/>
    <property type="match status" value="1"/>
</dbReference>
<accession>A0ABU4HRD3</accession>
<name>A0ABU4HRD3_9ACTN</name>
<dbReference type="Proteomes" id="UP001284601">
    <property type="component" value="Unassembled WGS sequence"/>
</dbReference>
<dbReference type="RefSeq" id="WP_318597657.1">
    <property type="nucleotide sequence ID" value="NZ_JAWSTH010000031.1"/>
</dbReference>
<comment type="caution">
    <text evidence="1">The sequence shown here is derived from an EMBL/GenBank/DDBJ whole genome shotgun (WGS) entry which is preliminary data.</text>
</comment>
<keyword evidence="2" id="KW-1185">Reference proteome</keyword>
<sequence>MLRSEPTPDPAALADYQRVLDRVFERSRELIESAPTWQAGLYRAVLACYTEMRSNPQALHLHFIATMRDARVLQTRVRHRDRLLALLARTRDDAPDSLHGEFLLNMIHASMRTQIKAGATPPDLDAAEQTFATILWRGAPLAR</sequence>
<proteinExistence type="predicted"/>
<evidence type="ECO:0000313" key="1">
    <source>
        <dbReference type="EMBL" id="MDW5595319.1"/>
    </source>
</evidence>
<reference evidence="2" key="1">
    <citation type="submission" date="2023-07" db="EMBL/GenBank/DDBJ databases">
        <title>Conexibacter stalactiti sp. nov., isolated from stalactites in a lava cave and emended description of the genus Conexibacter.</title>
        <authorList>
            <person name="Lee S.D."/>
        </authorList>
    </citation>
    <scope>NUCLEOTIDE SEQUENCE [LARGE SCALE GENOMIC DNA]</scope>
    <source>
        <strain evidence="2">KCTC 39840</strain>
    </source>
</reference>
<organism evidence="1 2">
    <name type="scientific">Conexibacter stalactiti</name>
    <dbReference type="NCBI Taxonomy" id="1940611"/>
    <lineage>
        <taxon>Bacteria</taxon>
        <taxon>Bacillati</taxon>
        <taxon>Actinomycetota</taxon>
        <taxon>Thermoleophilia</taxon>
        <taxon>Solirubrobacterales</taxon>
        <taxon>Conexibacteraceae</taxon>
        <taxon>Conexibacter</taxon>
    </lineage>
</organism>
<protein>
    <submittedName>
        <fullName evidence="1">Uncharacterized protein</fullName>
    </submittedName>
</protein>
<evidence type="ECO:0000313" key="2">
    <source>
        <dbReference type="Proteomes" id="UP001284601"/>
    </source>
</evidence>